<proteinExistence type="predicted"/>
<dbReference type="PANTHER" id="PTHR23193">
    <property type="entry name" value="NUCLEAR PORE COMPLEX PROTEIN NUP"/>
    <property type="match status" value="1"/>
</dbReference>
<name>A0A2D4IDA4_MICLE</name>
<feature type="compositionally biased region" description="Polar residues" evidence="4">
    <location>
        <begin position="92"/>
        <end position="103"/>
    </location>
</feature>
<feature type="compositionally biased region" description="Gly residues" evidence="4">
    <location>
        <begin position="111"/>
        <end position="122"/>
    </location>
</feature>
<feature type="region of interest" description="Disordered" evidence="4">
    <location>
        <begin position="75"/>
        <end position="127"/>
    </location>
</feature>
<feature type="compositionally biased region" description="Low complexity" evidence="4">
    <location>
        <begin position="170"/>
        <end position="179"/>
    </location>
</feature>
<organism evidence="5">
    <name type="scientific">Micrurus lemniscatus lemniscatus</name>
    <dbReference type="NCBI Taxonomy" id="129467"/>
    <lineage>
        <taxon>Eukaryota</taxon>
        <taxon>Metazoa</taxon>
        <taxon>Chordata</taxon>
        <taxon>Craniata</taxon>
        <taxon>Vertebrata</taxon>
        <taxon>Euteleostomi</taxon>
        <taxon>Lepidosauria</taxon>
        <taxon>Squamata</taxon>
        <taxon>Bifurcata</taxon>
        <taxon>Unidentata</taxon>
        <taxon>Episquamata</taxon>
        <taxon>Toxicofera</taxon>
        <taxon>Serpentes</taxon>
        <taxon>Colubroidea</taxon>
        <taxon>Elapidae</taxon>
        <taxon>Elapinae</taxon>
        <taxon>Micrurus</taxon>
    </lineage>
</organism>
<dbReference type="GO" id="GO:0006405">
    <property type="term" value="P:RNA export from nucleus"/>
    <property type="evidence" value="ECO:0007669"/>
    <property type="project" value="TreeGrafter"/>
</dbReference>
<feature type="region of interest" description="Disordered" evidence="4">
    <location>
        <begin position="279"/>
        <end position="302"/>
    </location>
</feature>
<reference evidence="5" key="2">
    <citation type="submission" date="2017-11" db="EMBL/GenBank/DDBJ databases">
        <title>Coralsnake Venomics: Analyses of Venom Gland Transcriptomes and Proteomes of Six Brazilian Taxa.</title>
        <authorList>
            <person name="Aird S.D."/>
            <person name="Jorge da Silva N."/>
            <person name="Qiu L."/>
            <person name="Villar-Briones A."/>
            <person name="Aparecida-Saddi V."/>
            <person name="Campos-Telles M.P."/>
            <person name="Grau M."/>
            <person name="Mikheyev A.S."/>
        </authorList>
    </citation>
    <scope>NUCLEOTIDE SEQUENCE</scope>
    <source>
        <tissue evidence="5">Venom_gland</tissue>
    </source>
</reference>
<feature type="compositionally biased region" description="Polar residues" evidence="4">
    <location>
        <begin position="279"/>
        <end position="292"/>
    </location>
</feature>
<accession>A0A2D4IDA4</accession>
<feature type="compositionally biased region" description="Polar residues" evidence="4">
    <location>
        <begin position="236"/>
        <end position="253"/>
    </location>
</feature>
<sequence>MGKTDEKQEVGASSTPLLFGKKVECEESKAQPMFSFRKTEQTKDDGTVKPAFSFSLAKPAEKPAEQQMKPTFAFGAQASSADPAPAKEAFTFRSSTSSNTPMPNVSLGGSNSSGGGGGGGGTIFSSTTSSSAAPPAFLFGQANNTVSSSAFGNPDSNTTQSFGFSQDSKPPTTTSSTSTPVPFLFGSVAPTNITPNTGFSFSAPTTTAPPTGSSSSFVFGSGSSASTAAPAFGASQTPTFGQSQASNQTSTPNFGSLSSSSLFPASSLPAPPAFGTVSGSAQPSVFGQQANQPPGFGSATAPNTGQVFQFGSSSANFNFSSNNPGIFTFGANSTAPAQPTGSSGFAFTQASSFNLGRNNGKSIFSTGSSVPGRKIKTAVRRRK</sequence>
<dbReference type="AlphaFoldDB" id="A0A2D4IDA4"/>
<evidence type="ECO:0000313" key="5">
    <source>
        <dbReference type="EMBL" id="LAA82207.1"/>
    </source>
</evidence>
<evidence type="ECO:0000256" key="1">
    <source>
        <dbReference type="ARBA" id="ARBA00004123"/>
    </source>
</evidence>
<dbReference type="GO" id="GO:0005643">
    <property type="term" value="C:nuclear pore"/>
    <property type="evidence" value="ECO:0007669"/>
    <property type="project" value="TreeGrafter"/>
</dbReference>
<feature type="region of interest" description="Disordered" evidence="4">
    <location>
        <begin position="149"/>
        <end position="179"/>
    </location>
</feature>
<dbReference type="GO" id="GO:0006606">
    <property type="term" value="P:protein import into nucleus"/>
    <property type="evidence" value="ECO:0007669"/>
    <property type="project" value="TreeGrafter"/>
</dbReference>
<dbReference type="InterPro" id="IPR026054">
    <property type="entry name" value="Nucleoporin"/>
</dbReference>
<feature type="region of interest" description="Disordered" evidence="4">
    <location>
        <begin position="228"/>
        <end position="257"/>
    </location>
</feature>
<evidence type="ECO:0000256" key="2">
    <source>
        <dbReference type="ARBA" id="ARBA00022448"/>
    </source>
</evidence>
<evidence type="ECO:0000256" key="4">
    <source>
        <dbReference type="SAM" id="MobiDB-lite"/>
    </source>
</evidence>
<dbReference type="PANTHER" id="PTHR23193:SF23">
    <property type="entry name" value="NUCLEAR PORE COMPLEX PROTEIN NUP153"/>
    <property type="match status" value="1"/>
</dbReference>
<dbReference type="GO" id="GO:0008139">
    <property type="term" value="F:nuclear localization sequence binding"/>
    <property type="evidence" value="ECO:0007669"/>
    <property type="project" value="TreeGrafter"/>
</dbReference>
<protein>
    <submittedName>
        <fullName evidence="5">Uncharacterized protein</fullName>
    </submittedName>
</protein>
<evidence type="ECO:0000256" key="3">
    <source>
        <dbReference type="ARBA" id="ARBA00023242"/>
    </source>
</evidence>
<dbReference type="InterPro" id="IPR018892">
    <property type="entry name" value="Retro-transposon_transp_CS"/>
</dbReference>
<feature type="compositionally biased region" description="Polar residues" evidence="4">
    <location>
        <begin position="149"/>
        <end position="169"/>
    </location>
</feature>
<dbReference type="GO" id="GO:0017056">
    <property type="term" value="F:structural constituent of nuclear pore"/>
    <property type="evidence" value="ECO:0007669"/>
    <property type="project" value="TreeGrafter"/>
</dbReference>
<keyword evidence="3" id="KW-0539">Nucleus</keyword>
<dbReference type="Pfam" id="PF10599">
    <property type="entry name" value="Nup_retrotrp_bd"/>
    <property type="match status" value="1"/>
</dbReference>
<reference evidence="5" key="1">
    <citation type="submission" date="2017-07" db="EMBL/GenBank/DDBJ databases">
        <authorList>
            <person name="Mikheyev A."/>
            <person name="Grau M."/>
        </authorList>
    </citation>
    <scope>NUCLEOTIDE SEQUENCE</scope>
    <source>
        <tissue evidence="5">Venom_gland</tissue>
    </source>
</reference>
<comment type="subcellular location">
    <subcellularLocation>
        <location evidence="1">Nucleus</location>
    </subcellularLocation>
</comment>
<keyword evidence="2" id="KW-0813">Transport</keyword>
<dbReference type="EMBL" id="IACK01100671">
    <property type="protein sequence ID" value="LAA82207.1"/>
    <property type="molecule type" value="Transcribed_RNA"/>
</dbReference>